<name>A0A174IG39_9CLOT</name>
<reference evidence="4 5" key="1">
    <citation type="submission" date="2015-09" db="EMBL/GenBank/DDBJ databases">
        <authorList>
            <consortium name="Pathogen Informatics"/>
        </authorList>
    </citation>
    <scope>NUCLEOTIDE SEQUENCE [LARGE SCALE GENOMIC DNA]</scope>
    <source>
        <strain evidence="4 5">2789STDY5834856</strain>
    </source>
</reference>
<dbReference type="PANTHER" id="PTHR43278:SF2">
    <property type="entry name" value="IRON-SULFUR FLAVOPROTEIN"/>
    <property type="match status" value="1"/>
</dbReference>
<protein>
    <submittedName>
        <fullName evidence="4">NADPH-dependent FMN reductase</fullName>
        <ecNumber evidence="4">1.-.-.-</ecNumber>
    </submittedName>
</protein>
<dbReference type="AlphaFoldDB" id="A0A174IG39"/>
<dbReference type="EMBL" id="CYZX01000017">
    <property type="protein sequence ID" value="CUO83919.1"/>
    <property type="molecule type" value="Genomic_DNA"/>
</dbReference>
<dbReference type="EC" id="1.-.-.-" evidence="4"/>
<dbReference type="InterPro" id="IPR029039">
    <property type="entry name" value="Flavoprotein-like_sf"/>
</dbReference>
<keyword evidence="1" id="KW-0285">Flavoprotein</keyword>
<dbReference type="Proteomes" id="UP000095594">
    <property type="component" value="Unassembled WGS sequence"/>
</dbReference>
<dbReference type="InterPro" id="IPR051796">
    <property type="entry name" value="ISF_SsuE-like"/>
</dbReference>
<gene>
    <name evidence="4" type="primary">ywqN</name>
    <name evidence="4" type="ORF">ERS852471_02428</name>
</gene>
<evidence type="ECO:0000256" key="1">
    <source>
        <dbReference type="ARBA" id="ARBA00022630"/>
    </source>
</evidence>
<dbReference type="PANTHER" id="PTHR43278">
    <property type="entry name" value="NAD(P)H-DEPENDENT FMN-CONTAINING OXIDOREDUCTASE YWQN-RELATED"/>
    <property type="match status" value="1"/>
</dbReference>
<dbReference type="Gene3D" id="3.40.50.360">
    <property type="match status" value="1"/>
</dbReference>
<dbReference type="GO" id="GO:0016491">
    <property type="term" value="F:oxidoreductase activity"/>
    <property type="evidence" value="ECO:0007669"/>
    <property type="project" value="UniProtKB-KW"/>
</dbReference>
<proteinExistence type="predicted"/>
<dbReference type="Pfam" id="PF03358">
    <property type="entry name" value="FMN_red"/>
    <property type="match status" value="1"/>
</dbReference>
<dbReference type="SUPFAM" id="SSF52218">
    <property type="entry name" value="Flavoproteins"/>
    <property type="match status" value="1"/>
</dbReference>
<evidence type="ECO:0000313" key="5">
    <source>
        <dbReference type="Proteomes" id="UP000095594"/>
    </source>
</evidence>
<evidence type="ECO:0000259" key="3">
    <source>
        <dbReference type="Pfam" id="PF03358"/>
    </source>
</evidence>
<evidence type="ECO:0000313" key="4">
    <source>
        <dbReference type="EMBL" id="CUO83919.1"/>
    </source>
</evidence>
<keyword evidence="4" id="KW-0560">Oxidoreductase</keyword>
<evidence type="ECO:0000256" key="2">
    <source>
        <dbReference type="ARBA" id="ARBA00022643"/>
    </source>
</evidence>
<sequence>MSKKVLILSSSPRKGGNSDLLCDEFMKGAQESGNYVEKIFIAQKNINYCRGCGVCNSIHKCVQNDDMAEILDKMVSADVIVLATPVYFYSMDGQLKTLIDRTVPRYTEISNKDFYYIMTAADTDKNMLERTIEGLRGFTEDCLSGAKEKGIIYGTGAWEKGEIKNTPAFLQAYEMGKGIK</sequence>
<dbReference type="OrthoDB" id="9805976at2"/>
<dbReference type="RefSeq" id="WP_055266910.1">
    <property type="nucleotide sequence ID" value="NZ_CABIXQ010000017.1"/>
</dbReference>
<accession>A0A174IG39</accession>
<keyword evidence="2" id="KW-0288">FMN</keyword>
<organism evidence="4 5">
    <name type="scientific">Clostridium disporicum</name>
    <dbReference type="NCBI Taxonomy" id="84024"/>
    <lineage>
        <taxon>Bacteria</taxon>
        <taxon>Bacillati</taxon>
        <taxon>Bacillota</taxon>
        <taxon>Clostridia</taxon>
        <taxon>Eubacteriales</taxon>
        <taxon>Clostridiaceae</taxon>
        <taxon>Clostridium</taxon>
    </lineage>
</organism>
<feature type="domain" description="NADPH-dependent FMN reductase-like" evidence="3">
    <location>
        <begin position="4"/>
        <end position="122"/>
    </location>
</feature>
<dbReference type="InterPro" id="IPR005025">
    <property type="entry name" value="FMN_Rdtase-like_dom"/>
</dbReference>